<keyword evidence="8" id="KW-0464">Manganese</keyword>
<evidence type="ECO:0000256" key="1">
    <source>
        <dbReference type="ARBA" id="ARBA00022722"/>
    </source>
</evidence>
<dbReference type="GO" id="GO:0016787">
    <property type="term" value="F:hydrolase activity"/>
    <property type="evidence" value="ECO:0007669"/>
    <property type="project" value="UniProtKB-KW"/>
</dbReference>
<evidence type="ECO:0000256" key="7">
    <source>
        <dbReference type="ARBA" id="ARBA00023125"/>
    </source>
</evidence>
<dbReference type="InterPro" id="IPR002729">
    <property type="entry name" value="CRISPR-assoc_Cas1"/>
</dbReference>
<reference evidence="11" key="1">
    <citation type="submission" date="2016-09" db="EMBL/GenBank/DDBJ databases">
        <title>Genome Sequence of Bathymodiolus thermophilus sulfur-oxidizing gill endosymbiont.</title>
        <authorList>
            <person name="Ponnudurai R."/>
            <person name="Kleiner M."/>
            <person name="Sayavedra L."/>
            <person name="Thuermer A."/>
            <person name="Felbeck H."/>
            <person name="Schlueter R."/>
            <person name="Schweder T."/>
            <person name="Markert S."/>
        </authorList>
    </citation>
    <scope>NUCLEOTIDE SEQUENCE [LARGE SCALE GENOMIC DNA]</scope>
    <source>
        <strain evidence="11">BAT/CrabSpa'14</strain>
    </source>
</reference>
<keyword evidence="5" id="KW-0460">Magnesium</keyword>
<keyword evidence="6" id="KW-0051">Antiviral defense</keyword>
<dbReference type="Proteomes" id="UP000182798">
    <property type="component" value="Unassembled WGS sequence"/>
</dbReference>
<dbReference type="EMBL" id="MIQH01001115">
    <property type="protein sequence ID" value="OIR23801.1"/>
    <property type="molecule type" value="Genomic_DNA"/>
</dbReference>
<dbReference type="GO" id="GO:0051607">
    <property type="term" value="P:defense response to virus"/>
    <property type="evidence" value="ECO:0007669"/>
    <property type="project" value="UniProtKB-KW"/>
</dbReference>
<accession>A0A1J5U5X8</accession>
<feature type="non-terminal residue" evidence="10">
    <location>
        <position position="1"/>
    </location>
</feature>
<feature type="non-terminal residue" evidence="10">
    <location>
        <position position="132"/>
    </location>
</feature>
<dbReference type="AlphaFoldDB" id="A0A1J5U5X8"/>
<keyword evidence="1" id="KW-0540">Nuclease</keyword>
<dbReference type="GO" id="GO:0043571">
    <property type="term" value="P:maintenance of CRISPR repeat elements"/>
    <property type="evidence" value="ECO:0007669"/>
    <property type="project" value="InterPro"/>
</dbReference>
<evidence type="ECO:0000256" key="9">
    <source>
        <dbReference type="ARBA" id="ARBA00038592"/>
    </source>
</evidence>
<dbReference type="RefSeq" id="WP_071565278.1">
    <property type="nucleotide sequence ID" value="NZ_MIQH01001115.1"/>
</dbReference>
<dbReference type="NCBIfam" id="TIGR00287">
    <property type="entry name" value="cas1"/>
    <property type="match status" value="1"/>
</dbReference>
<name>A0A1J5U5X8_9GAMM</name>
<dbReference type="GO" id="GO:0046872">
    <property type="term" value="F:metal ion binding"/>
    <property type="evidence" value="ECO:0007669"/>
    <property type="project" value="UniProtKB-KW"/>
</dbReference>
<keyword evidence="3 10" id="KW-0255">Endonuclease</keyword>
<gene>
    <name evidence="10" type="ORF">BGC33_01480</name>
</gene>
<keyword evidence="2" id="KW-0479">Metal-binding</keyword>
<evidence type="ECO:0000256" key="3">
    <source>
        <dbReference type="ARBA" id="ARBA00022759"/>
    </source>
</evidence>
<sequence length="132" mass="15228">IEVLIKKIPNARTLAQVNGFEGKISAYYFQAIRTTLDPKWHFNTRNRQPPKDGFNVLLSLGYTCLYAYTQSLLRISGLSPYQGFYHQQRGSHAVLASDLMEPFRYIIERVAMRMINLGQIKTTHFSEQEGKI</sequence>
<evidence type="ECO:0000256" key="6">
    <source>
        <dbReference type="ARBA" id="ARBA00023118"/>
    </source>
</evidence>
<dbReference type="GO" id="GO:0003677">
    <property type="term" value="F:DNA binding"/>
    <property type="evidence" value="ECO:0007669"/>
    <property type="project" value="UniProtKB-KW"/>
</dbReference>
<dbReference type="PANTHER" id="PTHR34353:SF2">
    <property type="entry name" value="CRISPR-ASSOCIATED ENDONUCLEASE CAS1 1"/>
    <property type="match status" value="1"/>
</dbReference>
<evidence type="ECO:0000256" key="2">
    <source>
        <dbReference type="ARBA" id="ARBA00022723"/>
    </source>
</evidence>
<comment type="subunit">
    <text evidence="9">Homodimer, forms a heterotetramer with a Cas2 homodimer.</text>
</comment>
<keyword evidence="4" id="KW-0378">Hydrolase</keyword>
<dbReference type="Pfam" id="PF01867">
    <property type="entry name" value="Cas_Cas1"/>
    <property type="match status" value="1"/>
</dbReference>
<keyword evidence="7" id="KW-0238">DNA-binding</keyword>
<comment type="caution">
    <text evidence="10">The sequence shown here is derived from an EMBL/GenBank/DDBJ whole genome shotgun (WGS) entry which is preliminary data.</text>
</comment>
<dbReference type="InterPro" id="IPR042206">
    <property type="entry name" value="CRISPR-assoc_Cas1_C"/>
</dbReference>
<evidence type="ECO:0000256" key="8">
    <source>
        <dbReference type="ARBA" id="ARBA00023211"/>
    </source>
</evidence>
<dbReference type="OrthoDB" id="9793236at2"/>
<dbReference type="Gene3D" id="1.20.120.920">
    <property type="entry name" value="CRISPR-associated endonuclease Cas1, C-terminal domain"/>
    <property type="match status" value="1"/>
</dbReference>
<evidence type="ECO:0000256" key="4">
    <source>
        <dbReference type="ARBA" id="ARBA00022801"/>
    </source>
</evidence>
<dbReference type="PANTHER" id="PTHR34353">
    <property type="entry name" value="CRISPR-ASSOCIATED ENDONUCLEASE CAS1 1"/>
    <property type="match status" value="1"/>
</dbReference>
<dbReference type="GO" id="GO:0004519">
    <property type="term" value="F:endonuclease activity"/>
    <property type="evidence" value="ECO:0007669"/>
    <property type="project" value="UniProtKB-KW"/>
</dbReference>
<evidence type="ECO:0000313" key="11">
    <source>
        <dbReference type="Proteomes" id="UP000182798"/>
    </source>
</evidence>
<proteinExistence type="predicted"/>
<evidence type="ECO:0000313" key="10">
    <source>
        <dbReference type="EMBL" id="OIR23801.1"/>
    </source>
</evidence>
<evidence type="ECO:0000256" key="5">
    <source>
        <dbReference type="ARBA" id="ARBA00022842"/>
    </source>
</evidence>
<dbReference type="CDD" id="cd09634">
    <property type="entry name" value="Cas1_I-II-III"/>
    <property type="match status" value="1"/>
</dbReference>
<protein>
    <submittedName>
        <fullName evidence="10">CRISPR-associated endonuclease Cas1</fullName>
    </submittedName>
</protein>
<dbReference type="InterPro" id="IPR050646">
    <property type="entry name" value="Cas1"/>
</dbReference>
<organism evidence="10 11">
    <name type="scientific">Bathymodiolus thermophilus thioautotrophic gill symbiont</name>
    <dbReference type="NCBI Taxonomy" id="2360"/>
    <lineage>
        <taxon>Bacteria</taxon>
        <taxon>Pseudomonadati</taxon>
        <taxon>Pseudomonadota</taxon>
        <taxon>Gammaproteobacteria</taxon>
        <taxon>sulfur-oxidizing symbionts</taxon>
    </lineage>
</organism>